<name>A0AA41Q4P9_9ACTN</name>
<feature type="region of interest" description="Disordered" evidence="1">
    <location>
        <begin position="218"/>
        <end position="360"/>
    </location>
</feature>
<organism evidence="2 3">
    <name type="scientific">Yinghuangia soli</name>
    <dbReference type="NCBI Taxonomy" id="2908204"/>
    <lineage>
        <taxon>Bacteria</taxon>
        <taxon>Bacillati</taxon>
        <taxon>Actinomycetota</taxon>
        <taxon>Actinomycetes</taxon>
        <taxon>Kitasatosporales</taxon>
        <taxon>Streptomycetaceae</taxon>
        <taxon>Yinghuangia</taxon>
    </lineage>
</organism>
<protein>
    <submittedName>
        <fullName evidence="2">Uncharacterized protein</fullName>
    </submittedName>
</protein>
<comment type="caution">
    <text evidence="2">The sequence shown here is derived from an EMBL/GenBank/DDBJ whole genome shotgun (WGS) entry which is preliminary data.</text>
</comment>
<feature type="compositionally biased region" description="Basic and acidic residues" evidence="1">
    <location>
        <begin position="99"/>
        <end position="114"/>
    </location>
</feature>
<evidence type="ECO:0000313" key="2">
    <source>
        <dbReference type="EMBL" id="MCF2530646.1"/>
    </source>
</evidence>
<feature type="compositionally biased region" description="Basic and acidic residues" evidence="1">
    <location>
        <begin position="297"/>
        <end position="320"/>
    </location>
</feature>
<feature type="region of interest" description="Disordered" evidence="1">
    <location>
        <begin position="1"/>
        <end position="199"/>
    </location>
</feature>
<feature type="compositionally biased region" description="Basic residues" evidence="1">
    <location>
        <begin position="132"/>
        <end position="146"/>
    </location>
</feature>
<evidence type="ECO:0000313" key="3">
    <source>
        <dbReference type="Proteomes" id="UP001165378"/>
    </source>
</evidence>
<feature type="compositionally biased region" description="Basic and acidic residues" evidence="1">
    <location>
        <begin position="147"/>
        <end position="159"/>
    </location>
</feature>
<keyword evidence="3" id="KW-1185">Reference proteome</keyword>
<dbReference type="EMBL" id="JAKFHA010000017">
    <property type="protein sequence ID" value="MCF2530646.1"/>
    <property type="molecule type" value="Genomic_DNA"/>
</dbReference>
<gene>
    <name evidence="2" type="ORF">LZ495_25965</name>
</gene>
<feature type="compositionally biased region" description="Basic and acidic residues" evidence="1">
    <location>
        <begin position="12"/>
        <end position="49"/>
    </location>
</feature>
<feature type="compositionally biased region" description="Basic and acidic residues" evidence="1">
    <location>
        <begin position="338"/>
        <end position="360"/>
    </location>
</feature>
<sequence>MRKQACSGEPQRGQDKDQETEHRGGGDRHFGQQVARDGHQADPLGERHHDRTAHRLRGAGQRDDDGELRRATAPDQRVRPMRSQQQQGPGGQNGQDEPEAPRQARVDEHQEQRGGRQCGRPVPAAAAEQRGQRHQPHERRPQHARLRPREHDEPQHDAGPEDGQCATTGSGVPERQEGGAEQDRHVGTAHGHEVGQLGGPEVLHEFGRHCAGVADDEPWQQTAFGRRQSGAGGPHPRPEMARPTLVRGRAVQDPGRRLGDEERRVAAARPRGDEPPSCCDPGRRQQAQPRTGVRDAGGQHDDRRADARGRVKGACVDRLDTAGQAYRTGPAGHAPDLGGDRDRVPGHGEVQGDERLLRGK</sequence>
<feature type="compositionally biased region" description="Basic and acidic residues" evidence="1">
    <location>
        <begin position="174"/>
        <end position="193"/>
    </location>
</feature>
<reference evidence="2" key="1">
    <citation type="submission" date="2022-01" db="EMBL/GenBank/DDBJ databases">
        <title>Genome-Based Taxonomic Classification of the Phylum Actinobacteria.</title>
        <authorList>
            <person name="Gao Y."/>
        </authorList>
    </citation>
    <scope>NUCLEOTIDE SEQUENCE</scope>
    <source>
        <strain evidence="2">KLBMP 8922</strain>
    </source>
</reference>
<proteinExistence type="predicted"/>
<feature type="compositionally biased region" description="Basic and acidic residues" evidence="1">
    <location>
        <begin position="60"/>
        <end position="78"/>
    </location>
</feature>
<accession>A0AA41Q4P9</accession>
<dbReference type="AlphaFoldDB" id="A0AA41Q4P9"/>
<feature type="compositionally biased region" description="Basic and acidic residues" evidence="1">
    <location>
        <begin position="254"/>
        <end position="274"/>
    </location>
</feature>
<dbReference type="Proteomes" id="UP001165378">
    <property type="component" value="Unassembled WGS sequence"/>
</dbReference>
<evidence type="ECO:0000256" key="1">
    <source>
        <dbReference type="SAM" id="MobiDB-lite"/>
    </source>
</evidence>